<keyword evidence="11" id="KW-0411">Iron-sulfur</keyword>
<evidence type="ECO:0000313" key="17">
    <source>
        <dbReference type="Proteomes" id="UP001236663"/>
    </source>
</evidence>
<dbReference type="InterPro" id="IPR023170">
    <property type="entry name" value="HhH_base_excis_C"/>
</dbReference>
<dbReference type="InterPro" id="IPR044298">
    <property type="entry name" value="MIG/MutY"/>
</dbReference>
<dbReference type="RefSeq" id="WP_163385239.1">
    <property type="nucleotide sequence ID" value="NZ_JAUFQS010000006.1"/>
</dbReference>
<comment type="function">
    <text evidence="2">Adenine glycosylase active on G-A mispairs. MutY also corrects error-prone DNA synthesis past GO lesions which are due to the oxidatively damaged form of guanine: 7,8-dihydro-8-oxoguanine (8-oxo-dGTP).</text>
</comment>
<dbReference type="PANTHER" id="PTHR42944">
    <property type="entry name" value="ADENINE DNA GLYCOSYLASE"/>
    <property type="match status" value="1"/>
</dbReference>
<evidence type="ECO:0000259" key="15">
    <source>
        <dbReference type="SMART" id="SM00478"/>
    </source>
</evidence>
<keyword evidence="8 14" id="KW-0227">DNA damage</keyword>
<dbReference type="Gene3D" id="1.10.340.30">
    <property type="entry name" value="Hypothetical protein, domain 2"/>
    <property type="match status" value="1"/>
</dbReference>
<comment type="cofactor">
    <cofactor evidence="14">
        <name>[4Fe-4S] cluster</name>
        <dbReference type="ChEBI" id="CHEBI:49883"/>
    </cofactor>
    <text evidence="14">Binds 1 [4Fe-4S] cluster.</text>
</comment>
<dbReference type="SMART" id="SM00478">
    <property type="entry name" value="ENDO3c"/>
    <property type="match status" value="1"/>
</dbReference>
<evidence type="ECO:0000256" key="5">
    <source>
        <dbReference type="ARBA" id="ARBA00022023"/>
    </source>
</evidence>
<evidence type="ECO:0000256" key="2">
    <source>
        <dbReference type="ARBA" id="ARBA00002933"/>
    </source>
</evidence>
<feature type="domain" description="HhH-GPD" evidence="15">
    <location>
        <begin position="38"/>
        <end position="189"/>
    </location>
</feature>
<evidence type="ECO:0000256" key="10">
    <source>
        <dbReference type="ARBA" id="ARBA00023004"/>
    </source>
</evidence>
<dbReference type="InterPro" id="IPR029119">
    <property type="entry name" value="MutY_C"/>
</dbReference>
<keyword evidence="10 14" id="KW-0408">Iron</keyword>
<proteinExistence type="inferred from homology"/>
<evidence type="ECO:0000256" key="9">
    <source>
        <dbReference type="ARBA" id="ARBA00022801"/>
    </source>
</evidence>
<dbReference type="SUPFAM" id="SSF48150">
    <property type="entry name" value="DNA-glycosylase"/>
    <property type="match status" value="1"/>
</dbReference>
<keyword evidence="6" id="KW-0004">4Fe-4S</keyword>
<dbReference type="Pfam" id="PF00730">
    <property type="entry name" value="HhH-GPD"/>
    <property type="match status" value="1"/>
</dbReference>
<organism evidence="16 17">
    <name type="scientific">Cyclobacterium jeungdonense</name>
    <dbReference type="NCBI Taxonomy" id="708087"/>
    <lineage>
        <taxon>Bacteria</taxon>
        <taxon>Pseudomonadati</taxon>
        <taxon>Bacteroidota</taxon>
        <taxon>Cytophagia</taxon>
        <taxon>Cytophagales</taxon>
        <taxon>Cyclobacteriaceae</taxon>
        <taxon>Cyclobacterium</taxon>
    </lineage>
</organism>
<keyword evidence="13 14" id="KW-0326">Glycosidase</keyword>
<evidence type="ECO:0000256" key="7">
    <source>
        <dbReference type="ARBA" id="ARBA00022723"/>
    </source>
</evidence>
<dbReference type="CDD" id="cd00056">
    <property type="entry name" value="ENDO3c"/>
    <property type="match status" value="1"/>
</dbReference>
<dbReference type="InterPro" id="IPR011257">
    <property type="entry name" value="DNA_glycosylase"/>
</dbReference>
<dbReference type="InterPro" id="IPR005760">
    <property type="entry name" value="A/G_AdeGlyc_MutY"/>
</dbReference>
<dbReference type="CDD" id="cd03431">
    <property type="entry name" value="NUDIX_DNA_Glycosylase_C-MutY"/>
    <property type="match status" value="1"/>
</dbReference>
<dbReference type="SUPFAM" id="SSF55811">
    <property type="entry name" value="Nudix"/>
    <property type="match status" value="1"/>
</dbReference>
<dbReference type="EC" id="3.2.2.31" evidence="4 14"/>
<accession>A0ABT8C5Y9</accession>
<comment type="caution">
    <text evidence="16">The sequence shown here is derived from an EMBL/GenBank/DDBJ whole genome shotgun (WGS) entry which is preliminary data.</text>
</comment>
<comment type="similarity">
    <text evidence="3 14">Belongs to the Nth/MutY family.</text>
</comment>
<evidence type="ECO:0000256" key="1">
    <source>
        <dbReference type="ARBA" id="ARBA00000843"/>
    </source>
</evidence>
<dbReference type="Proteomes" id="UP001236663">
    <property type="component" value="Unassembled WGS sequence"/>
</dbReference>
<dbReference type="Pfam" id="PF14815">
    <property type="entry name" value="NUDIX_4"/>
    <property type="match status" value="1"/>
</dbReference>
<evidence type="ECO:0000256" key="6">
    <source>
        <dbReference type="ARBA" id="ARBA00022485"/>
    </source>
</evidence>
<evidence type="ECO:0000256" key="14">
    <source>
        <dbReference type="RuleBase" id="RU365096"/>
    </source>
</evidence>
<dbReference type="PANTHER" id="PTHR42944:SF1">
    <property type="entry name" value="ADENINE DNA GLYCOSYLASE"/>
    <property type="match status" value="1"/>
</dbReference>
<evidence type="ECO:0000256" key="4">
    <source>
        <dbReference type="ARBA" id="ARBA00012045"/>
    </source>
</evidence>
<reference evidence="17" key="1">
    <citation type="journal article" date="2019" name="Int. J. Syst. Evol. Microbiol.">
        <title>The Global Catalogue of Microorganisms (GCM) 10K type strain sequencing project: providing services to taxonomists for standard genome sequencing and annotation.</title>
        <authorList>
            <consortium name="The Broad Institute Genomics Platform"/>
            <consortium name="The Broad Institute Genome Sequencing Center for Infectious Disease"/>
            <person name="Wu L."/>
            <person name="Ma J."/>
        </authorList>
    </citation>
    <scope>NUCLEOTIDE SEQUENCE [LARGE SCALE GENOMIC DNA]</scope>
    <source>
        <strain evidence="17">CECT 7706</strain>
    </source>
</reference>
<evidence type="ECO:0000313" key="16">
    <source>
        <dbReference type="EMBL" id="MDN3687477.1"/>
    </source>
</evidence>
<evidence type="ECO:0000256" key="3">
    <source>
        <dbReference type="ARBA" id="ARBA00008343"/>
    </source>
</evidence>
<sequence>MDSSYFTEKLLRWYPHNRRDLPWRDTRDPYIIWLSEIILQQTRVAQGLPYFYEFVNKFPNLAQLAAAPESEILRSWQGLGYYSRARNLHACAREIVHQRNGKFPDRYKDLLTLKGVGPYTAAAIASFAFREPVAVVDGNVYRVLSRYFGISTDIGSHAGKKEFESLANQLIPKSNPDEYNQAIMEFGALQCVPTNPDCLNCPLHPDCFASKRELVHNLPVKEKKTKVRPRYFVYHYIHAAGHIVVRKRAAKDIWQGLVDFPLEEFSTKEAIFSPKPENLSAFRELASLGPVFETHVEKPWRHILSHQRIFASFVEIKLKAAQKSQLEKWATENGYTLTDEQGLEEMGKPKLIVRYLNQKK</sequence>
<dbReference type="InterPro" id="IPR003265">
    <property type="entry name" value="HhH-GPD_domain"/>
</dbReference>
<dbReference type="Pfam" id="PF00633">
    <property type="entry name" value="HHH"/>
    <property type="match status" value="1"/>
</dbReference>
<comment type="catalytic activity">
    <reaction evidence="1 14">
        <text>Hydrolyzes free adenine bases from 7,8-dihydro-8-oxoguanine:adenine mismatched double-stranded DNA, leaving an apurinic site.</text>
        <dbReference type="EC" id="3.2.2.31"/>
    </reaction>
</comment>
<dbReference type="NCBIfam" id="TIGR01084">
    <property type="entry name" value="mutY"/>
    <property type="match status" value="1"/>
</dbReference>
<keyword evidence="17" id="KW-1185">Reference proteome</keyword>
<dbReference type="EMBL" id="JAUFQS010000006">
    <property type="protein sequence ID" value="MDN3687477.1"/>
    <property type="molecule type" value="Genomic_DNA"/>
</dbReference>
<keyword evidence="7" id="KW-0479">Metal-binding</keyword>
<dbReference type="Gene3D" id="1.10.1670.10">
    <property type="entry name" value="Helix-hairpin-Helix base-excision DNA repair enzymes (C-terminal)"/>
    <property type="match status" value="1"/>
</dbReference>
<name>A0ABT8C5Y9_9BACT</name>
<evidence type="ECO:0000256" key="11">
    <source>
        <dbReference type="ARBA" id="ARBA00023014"/>
    </source>
</evidence>
<gene>
    <name evidence="16" type="primary">mutY</name>
    <name evidence="16" type="ORF">QWZ15_06540</name>
</gene>
<dbReference type="InterPro" id="IPR015797">
    <property type="entry name" value="NUDIX_hydrolase-like_dom_sf"/>
</dbReference>
<dbReference type="Gene3D" id="3.90.79.10">
    <property type="entry name" value="Nucleoside Triphosphate Pyrophosphohydrolase"/>
    <property type="match status" value="1"/>
</dbReference>
<evidence type="ECO:0000256" key="12">
    <source>
        <dbReference type="ARBA" id="ARBA00023204"/>
    </source>
</evidence>
<protein>
    <recommendedName>
        <fullName evidence="5 14">Adenine DNA glycosylase</fullName>
        <ecNumber evidence="4 14">3.2.2.31</ecNumber>
    </recommendedName>
</protein>
<evidence type="ECO:0000256" key="13">
    <source>
        <dbReference type="ARBA" id="ARBA00023295"/>
    </source>
</evidence>
<keyword evidence="9" id="KW-0378">Hydrolase</keyword>
<dbReference type="InterPro" id="IPR000445">
    <property type="entry name" value="HhH_motif"/>
</dbReference>
<evidence type="ECO:0000256" key="8">
    <source>
        <dbReference type="ARBA" id="ARBA00022763"/>
    </source>
</evidence>
<keyword evidence="12" id="KW-0234">DNA repair</keyword>